<feature type="region of interest" description="Disordered" evidence="1">
    <location>
        <begin position="92"/>
        <end position="157"/>
    </location>
</feature>
<reference evidence="3 4" key="1">
    <citation type="submission" date="2018-06" db="EMBL/GenBank/DDBJ databases">
        <title>The draft genome sequences of strains SCU63 and S1.</title>
        <authorList>
            <person name="Gan L."/>
        </authorList>
    </citation>
    <scope>NUCLEOTIDE SEQUENCE [LARGE SCALE GENOMIC DNA]</scope>
    <source>
        <strain evidence="3 4">S1</strain>
    </source>
</reference>
<comment type="caution">
    <text evidence="3">The sequence shown here is derived from an EMBL/GenBank/DDBJ whole genome shotgun (WGS) entry which is preliminary data.</text>
</comment>
<keyword evidence="2" id="KW-0472">Membrane</keyword>
<evidence type="ECO:0000313" key="3">
    <source>
        <dbReference type="EMBL" id="RAZ69563.1"/>
    </source>
</evidence>
<dbReference type="RefSeq" id="WP_112230552.1">
    <property type="nucleotide sequence ID" value="NZ_QLZQ01000001.1"/>
</dbReference>
<evidence type="ECO:0000256" key="2">
    <source>
        <dbReference type="SAM" id="Phobius"/>
    </source>
</evidence>
<dbReference type="AlphaFoldDB" id="A0A365K9U4"/>
<keyword evidence="2" id="KW-1133">Transmembrane helix</keyword>
<gene>
    <name evidence="3" type="ORF">DP119_02580</name>
</gene>
<dbReference type="EMBL" id="QLZQ01000001">
    <property type="protein sequence ID" value="RAZ69563.1"/>
    <property type="molecule type" value="Genomic_DNA"/>
</dbReference>
<keyword evidence="4" id="KW-1185">Reference proteome</keyword>
<keyword evidence="2" id="KW-0812">Transmembrane</keyword>
<feature type="compositionally biased region" description="Polar residues" evidence="1">
    <location>
        <begin position="112"/>
        <end position="122"/>
    </location>
</feature>
<accession>A0A365K9U4</accession>
<sequence length="157" mass="17517">MKKPATYLQTDMSQMNKLSSPSLIHSLGPPGVSHFRSVSSFRGEENFFIPLIVMYEIASCIIAYIFWKKDNAIMCANSPQAFRFKQYSTRRCVPGSDSPASRQPDIEADPIKQSTTMKSLSQPAPRVSRRSKTGALPGLQQEANPKQGGDYWNEAKI</sequence>
<dbReference type="Proteomes" id="UP000251869">
    <property type="component" value="Unassembled WGS sequence"/>
</dbReference>
<evidence type="ECO:0000256" key="1">
    <source>
        <dbReference type="SAM" id="MobiDB-lite"/>
    </source>
</evidence>
<name>A0A365K9U4_9BACL</name>
<proteinExistence type="predicted"/>
<organism evidence="3 4">
    <name type="scientific">Planococcus maitriensis</name>
    <dbReference type="NCBI Taxonomy" id="221799"/>
    <lineage>
        <taxon>Bacteria</taxon>
        <taxon>Bacillati</taxon>
        <taxon>Bacillota</taxon>
        <taxon>Bacilli</taxon>
        <taxon>Bacillales</taxon>
        <taxon>Caryophanaceae</taxon>
        <taxon>Planococcus</taxon>
    </lineage>
</organism>
<protein>
    <submittedName>
        <fullName evidence="3">Uncharacterized protein</fullName>
    </submittedName>
</protein>
<feature type="transmembrane region" description="Helical" evidence="2">
    <location>
        <begin position="47"/>
        <end position="67"/>
    </location>
</feature>
<evidence type="ECO:0000313" key="4">
    <source>
        <dbReference type="Proteomes" id="UP000251869"/>
    </source>
</evidence>